<accession>A0A5C6M0X2</accession>
<organism evidence="1 2">
    <name type="scientific">Planctomyces bekefii</name>
    <dbReference type="NCBI Taxonomy" id="1653850"/>
    <lineage>
        <taxon>Bacteria</taxon>
        <taxon>Pseudomonadati</taxon>
        <taxon>Planctomycetota</taxon>
        <taxon>Planctomycetia</taxon>
        <taxon>Planctomycetales</taxon>
        <taxon>Planctomycetaceae</taxon>
        <taxon>Planctomyces</taxon>
    </lineage>
</organism>
<gene>
    <name evidence="1" type="ORF">E3A20_26330</name>
</gene>
<dbReference type="Proteomes" id="UP000321083">
    <property type="component" value="Unassembled WGS sequence"/>
</dbReference>
<keyword evidence="2" id="KW-1185">Reference proteome</keyword>
<sequence>MLDDGEVFTHEGFAGFRVQCEPAEVGEGSALGRAGADGDECEVEARVNDGWRVRAEGECGGRQFSPRDRSFEIELQKAVGGDLG</sequence>
<reference evidence="1 2" key="1">
    <citation type="submission" date="2019-08" db="EMBL/GenBank/DDBJ databases">
        <title>100 year-old enigma solved: identification of Planctomyces bekefii, the type genus and species of the phylum Planctomycetes.</title>
        <authorList>
            <person name="Svetlana D.N."/>
            <person name="Overmann J."/>
        </authorList>
    </citation>
    <scope>NUCLEOTIDE SEQUENCE [LARGE SCALE GENOMIC DNA]</scope>
    <source>
        <strain evidence="1">Phe10_nw2017</strain>
    </source>
</reference>
<comment type="caution">
    <text evidence="1">The sequence shown here is derived from an EMBL/GenBank/DDBJ whole genome shotgun (WGS) entry which is preliminary data.</text>
</comment>
<dbReference type="AlphaFoldDB" id="A0A5C6M0X2"/>
<proteinExistence type="predicted"/>
<dbReference type="EMBL" id="SRHE01000770">
    <property type="protein sequence ID" value="TWW08238.1"/>
    <property type="molecule type" value="Genomic_DNA"/>
</dbReference>
<reference evidence="1 2" key="2">
    <citation type="submission" date="2019-08" db="EMBL/GenBank/DDBJ databases">
        <authorList>
            <person name="Henke P."/>
        </authorList>
    </citation>
    <scope>NUCLEOTIDE SEQUENCE [LARGE SCALE GENOMIC DNA]</scope>
    <source>
        <strain evidence="1">Phe10_nw2017</strain>
    </source>
</reference>
<evidence type="ECO:0000313" key="1">
    <source>
        <dbReference type="EMBL" id="TWW08238.1"/>
    </source>
</evidence>
<evidence type="ECO:0000313" key="2">
    <source>
        <dbReference type="Proteomes" id="UP000321083"/>
    </source>
</evidence>
<protein>
    <submittedName>
        <fullName evidence="1">Uncharacterized protein</fullName>
    </submittedName>
</protein>
<name>A0A5C6M0X2_9PLAN</name>